<feature type="region of interest" description="Disordered" evidence="1">
    <location>
        <begin position="356"/>
        <end position="567"/>
    </location>
</feature>
<feature type="compositionally biased region" description="Acidic residues" evidence="1">
    <location>
        <begin position="709"/>
        <end position="722"/>
    </location>
</feature>
<dbReference type="Proteomes" id="UP000006263">
    <property type="component" value="Unassembled WGS sequence"/>
</dbReference>
<feature type="compositionally biased region" description="Acidic residues" evidence="1">
    <location>
        <begin position="446"/>
        <end position="476"/>
    </location>
</feature>
<keyword evidence="2" id="KW-1133">Transmembrane helix</keyword>
<feature type="compositionally biased region" description="Basic and acidic residues" evidence="1">
    <location>
        <begin position="876"/>
        <end position="885"/>
    </location>
</feature>
<dbReference type="RefSeq" id="WP_006994449.1">
    <property type="nucleotide sequence ID" value="NZ_BAEP01000075.1"/>
</dbReference>
<dbReference type="eggNOG" id="COG3170">
    <property type="taxonomic scope" value="Bacteria"/>
</dbReference>
<evidence type="ECO:0000313" key="5">
    <source>
        <dbReference type="Proteomes" id="UP000006263"/>
    </source>
</evidence>
<dbReference type="AlphaFoldDB" id="K6ZBH8"/>
<dbReference type="EMBL" id="BAEP01000075">
    <property type="protein sequence ID" value="GAC26298.1"/>
    <property type="molecule type" value="Genomic_DNA"/>
</dbReference>
<feature type="region of interest" description="Disordered" evidence="1">
    <location>
        <begin position="1042"/>
        <end position="1077"/>
    </location>
</feature>
<gene>
    <name evidence="4" type="primary">fimV</name>
    <name evidence="4" type="ORF">GMES_4025</name>
</gene>
<proteinExistence type="predicted"/>
<keyword evidence="2" id="KW-0812">Transmembrane</keyword>
<feature type="compositionally biased region" description="Acidic residues" evidence="1">
    <location>
        <begin position="665"/>
        <end position="677"/>
    </location>
</feature>
<feature type="compositionally biased region" description="Acidic residues" evidence="1">
    <location>
        <begin position="947"/>
        <end position="987"/>
    </location>
</feature>
<evidence type="ECO:0000256" key="1">
    <source>
        <dbReference type="SAM" id="MobiDB-lite"/>
    </source>
</evidence>
<sequence length="1254" mass="137830">MNLRTLALLFVASLTLTFSIGLHSADFQQIRIKGPKSSDSDYSGQTYGPITAADTLWRIASDARQNTNHSIYQVMLATYELNPDAFERNNINLMRDGAILRLPASKYVKRVNEAQAISKVRYDNQLLNLGGETLGAGATGNVNKKLASKDDLDETKDIIEKRLGAIDEEQNRQFQEIRQQFAESILSVQTIINENQRVFESLDSVNKDLAEIRNQEEMRDEQMSQMGKSIEELLAKSRDAEAKALAEQQRGGFTDWLMKPLTLIISSILVSLLILGGFAYWLVKRKKPQEMDLDLLATKDEPADTYVASEMDDLSDALSEELTSELDDDNLFGEQDVPDDVLAEELKESFDDAQELDDTQELDGKEEFDDLGDDMLVPDSELNPTEEFEAGSDELDQDDLDNLFEDEDDLLAEIDEEMDNISLSDEDKEESQADAQEAETAKVEIDETQAETSEAENTEESSALDDENFDFDIDLDESAKVESATEAEIVEELGDEDLDLDDNDLDDIDVETTDDASNEPLQETSSDAGAVSQVDDTDEQPEISIDDLLVEPKPELPESSEVNADDPINEDMLEQLDKEIASQSEELDNITSNLIDELEQVEMMQDMLPDEEDASEPEFTGTPQHDIQELDKITEGLGDIFAEADSHGTEKIEHDVENLSVEDLTPADEDIGTEVEEPALTAEQADEFEAEESKSLEEELPPEAANTDESVDEIPGTEDVPLEEAATDHEESTPIAGQANEFEAEESKSLEEELPPEAANTDESVNEELTPTAEQADELVTEESQSLEEDLTPEVAETNELLEVSVDQNSATEDEPLEEAGTDHEESTPIAEQTEESVTEESQSLEEDLTPEAAEANESLDDSVDESPATEDEPLEEVRADHEDSTPIVDQTDELATEESEPSAEETAPETAITDEPVDEPESEELELDTDSDVISEDNALEQALADFDETTSEANDEPSQADESETSSDPMNLDDIDALGDFDDGELEKALADFDDDGPKTSVEPSQPKESALPSDAMDLDDIDALGDFNDDELEHALENFVLDDDSGNSETLSDNESLTPSSAKDSEELDEFPELGDWLNEVNEDDKGAIENLESASFDDMLQTLDEDLGDAISATSESEPSLSNTNQAGQDIDGAVDIATLLEESDPHGQDRDFLDVDDLLNDSITADPSPEKALDLESVMGEFSGAQGDVDHIDVDSDDGFGAKLDLAHAYIEIGETESATELLEEIIENGHPPQSDEAKRVLASLSEND</sequence>
<dbReference type="OrthoDB" id="5298707at2"/>
<feature type="compositionally biased region" description="Acidic residues" evidence="1">
    <location>
        <begin position="916"/>
        <end position="940"/>
    </location>
</feature>
<accession>K6ZBH8</accession>
<evidence type="ECO:0000256" key="2">
    <source>
        <dbReference type="SAM" id="Phobius"/>
    </source>
</evidence>
<feature type="compositionally biased region" description="Acidic residues" evidence="1">
    <location>
        <begin position="384"/>
        <end position="429"/>
    </location>
</feature>
<feature type="chain" id="PRO_5003901924" evidence="3">
    <location>
        <begin position="25"/>
        <end position="1254"/>
    </location>
</feature>
<name>K6ZBH8_9ALTE</name>
<feature type="compositionally biased region" description="Acidic residues" evidence="1">
    <location>
        <begin position="858"/>
        <end position="875"/>
    </location>
</feature>
<keyword evidence="2" id="KW-0472">Membrane</keyword>
<feature type="compositionally biased region" description="Basic and acidic residues" evidence="1">
    <location>
        <begin position="645"/>
        <end position="657"/>
    </location>
</feature>
<protein>
    <submittedName>
        <fullName evidence="4">Pilus assembly protein FimV</fullName>
    </submittedName>
</protein>
<dbReference type="eggNOG" id="COG1196">
    <property type="taxonomic scope" value="Bacteria"/>
</dbReference>
<organism evidence="4 5">
    <name type="scientific">Paraglaciecola mesophila KMM 241</name>
    <dbReference type="NCBI Taxonomy" id="1128912"/>
    <lineage>
        <taxon>Bacteria</taxon>
        <taxon>Pseudomonadati</taxon>
        <taxon>Pseudomonadota</taxon>
        <taxon>Gammaproteobacteria</taxon>
        <taxon>Alteromonadales</taxon>
        <taxon>Alteromonadaceae</taxon>
        <taxon>Paraglaciecola</taxon>
    </lineage>
</organism>
<dbReference type="NCBIfam" id="TIGR03505">
    <property type="entry name" value="FimV_core"/>
    <property type="match status" value="1"/>
</dbReference>
<feature type="compositionally biased region" description="Polar residues" evidence="1">
    <location>
        <begin position="1116"/>
        <end position="1132"/>
    </location>
</feature>
<feature type="compositionally biased region" description="Acidic residues" evidence="1">
    <location>
        <begin position="356"/>
        <end position="373"/>
    </location>
</feature>
<dbReference type="InterPro" id="IPR038440">
    <property type="entry name" value="FimV_C_sf"/>
</dbReference>
<feature type="signal peptide" evidence="3">
    <location>
        <begin position="1"/>
        <end position="24"/>
    </location>
</feature>
<dbReference type="InterPro" id="IPR020012">
    <property type="entry name" value="LysM_FimV"/>
</dbReference>
<feature type="region of interest" description="Disordered" evidence="1">
    <location>
        <begin position="645"/>
        <end position="1027"/>
    </location>
</feature>
<dbReference type="NCBIfam" id="TIGR03504">
    <property type="entry name" value="FimV_Cterm"/>
    <property type="match status" value="1"/>
</dbReference>
<keyword evidence="3" id="KW-0732">Signal</keyword>
<feature type="compositionally biased region" description="Polar residues" evidence="1">
    <location>
        <begin position="761"/>
        <end position="773"/>
    </location>
</feature>
<evidence type="ECO:0000256" key="3">
    <source>
        <dbReference type="SAM" id="SignalP"/>
    </source>
</evidence>
<reference evidence="4 5" key="1">
    <citation type="journal article" date="2017" name="Antonie Van Leeuwenhoek">
        <title>Rhizobium rhizosphaerae sp. nov., a novel species isolated from rice rhizosphere.</title>
        <authorList>
            <person name="Zhao J.J."/>
            <person name="Zhang J."/>
            <person name="Zhang R.J."/>
            <person name="Zhang C.W."/>
            <person name="Yin H.Q."/>
            <person name="Zhang X.X."/>
        </authorList>
    </citation>
    <scope>NUCLEOTIDE SEQUENCE [LARGE SCALE GENOMIC DNA]</scope>
    <source>
        <strain evidence="4 5">KMM 241</strain>
    </source>
</reference>
<comment type="caution">
    <text evidence="4">The sequence shown here is derived from an EMBL/GenBank/DDBJ whole genome shotgun (WGS) entry which is preliminary data.</text>
</comment>
<feature type="region of interest" description="Disordered" evidence="1">
    <location>
        <begin position="1111"/>
        <end position="1134"/>
    </location>
</feature>
<feature type="transmembrane region" description="Helical" evidence="2">
    <location>
        <begin position="263"/>
        <end position="283"/>
    </location>
</feature>
<feature type="compositionally biased region" description="Polar residues" evidence="1">
    <location>
        <begin position="1050"/>
        <end position="1065"/>
    </location>
</feature>
<feature type="compositionally biased region" description="Acidic residues" evidence="1">
    <location>
        <begin position="535"/>
        <end position="549"/>
    </location>
</feature>
<dbReference type="Gene3D" id="1.20.58.2200">
    <property type="match status" value="1"/>
</dbReference>
<dbReference type="InterPro" id="IPR020011">
    <property type="entry name" value="FimV_C"/>
</dbReference>
<feature type="compositionally biased region" description="Acidic residues" evidence="1">
    <location>
        <begin position="891"/>
        <end position="908"/>
    </location>
</feature>
<feature type="compositionally biased region" description="Acidic residues" evidence="1">
    <location>
        <begin position="833"/>
        <end position="850"/>
    </location>
</feature>
<feature type="compositionally biased region" description="Acidic residues" evidence="1">
    <location>
        <begin position="488"/>
        <end position="517"/>
    </location>
</feature>
<evidence type="ECO:0000313" key="4">
    <source>
        <dbReference type="EMBL" id="GAC26298.1"/>
    </source>
</evidence>
<feature type="compositionally biased region" description="Acidic residues" evidence="1">
    <location>
        <begin position="775"/>
        <end position="792"/>
    </location>
</feature>